<feature type="transmembrane region" description="Helical" evidence="9">
    <location>
        <begin position="21"/>
        <end position="43"/>
    </location>
</feature>
<accession>A0A914EBR1</accession>
<reference evidence="11" key="1">
    <citation type="submission" date="2022-11" db="UniProtKB">
        <authorList>
            <consortium name="WormBaseParasite"/>
        </authorList>
    </citation>
    <scope>IDENTIFICATION</scope>
</reference>
<sequence>MEKIRTRVQIKHELGRALLGEFVGTAILVLVINTVVAQNVVISGTSKNALININFGVGLGIALGVAISAKLSGGHINPAVSIGFLALGQLKPIRFLLYYLVQLAGAFVGAALAYLVYRDAINVFDGGNRAVVGSKATAGIFASYPAPHLSAFGGLVDQIVATAFFLFFILHFTDKRNHYPSWTQPLLIGLTFVTIGTMFAGNAGYPCNPARDFGPRLFTFIIGYGTKVWCGDASYCWFWVPIVGPLIGGVLGAYLYQFAIGYHIPAETEYEVVVTRELQPLTKEGEVVP</sequence>
<keyword evidence="3 8" id="KW-0813">Transport</keyword>
<keyword evidence="4 8" id="KW-0812">Transmembrane</keyword>
<feature type="transmembrane region" description="Helical" evidence="9">
    <location>
        <begin position="237"/>
        <end position="256"/>
    </location>
</feature>
<evidence type="ECO:0000313" key="10">
    <source>
        <dbReference type="Proteomes" id="UP000887540"/>
    </source>
</evidence>
<dbReference type="InterPro" id="IPR000425">
    <property type="entry name" value="MIP"/>
</dbReference>
<organism evidence="10 11">
    <name type="scientific">Acrobeloides nanus</name>
    <dbReference type="NCBI Taxonomy" id="290746"/>
    <lineage>
        <taxon>Eukaryota</taxon>
        <taxon>Metazoa</taxon>
        <taxon>Ecdysozoa</taxon>
        <taxon>Nematoda</taxon>
        <taxon>Chromadorea</taxon>
        <taxon>Rhabditida</taxon>
        <taxon>Tylenchina</taxon>
        <taxon>Cephalobomorpha</taxon>
        <taxon>Cephaloboidea</taxon>
        <taxon>Cephalobidae</taxon>
        <taxon>Acrobeloides</taxon>
    </lineage>
</organism>
<proteinExistence type="inferred from homology"/>
<dbReference type="PRINTS" id="PR00783">
    <property type="entry name" value="MINTRINSICP"/>
</dbReference>
<feature type="transmembrane region" description="Helical" evidence="9">
    <location>
        <begin position="96"/>
        <end position="117"/>
    </location>
</feature>
<dbReference type="InterPro" id="IPR022357">
    <property type="entry name" value="MIP_CS"/>
</dbReference>
<comment type="similarity">
    <text evidence="2 8">Belongs to the MIP/aquaporin (TC 1.A.8) family.</text>
</comment>
<dbReference type="Gene3D" id="1.20.1080.10">
    <property type="entry name" value="Glycerol uptake facilitator protein"/>
    <property type="match status" value="1"/>
</dbReference>
<keyword evidence="6 9" id="KW-0472">Membrane</keyword>
<dbReference type="NCBIfam" id="TIGR00861">
    <property type="entry name" value="MIP"/>
    <property type="match status" value="1"/>
</dbReference>
<evidence type="ECO:0000256" key="2">
    <source>
        <dbReference type="ARBA" id="ARBA00006175"/>
    </source>
</evidence>
<evidence type="ECO:0000256" key="7">
    <source>
        <dbReference type="ARBA" id="ARBA00045280"/>
    </source>
</evidence>
<dbReference type="PROSITE" id="PS00221">
    <property type="entry name" value="MIP"/>
    <property type="match status" value="1"/>
</dbReference>
<evidence type="ECO:0000256" key="6">
    <source>
        <dbReference type="ARBA" id="ARBA00023136"/>
    </source>
</evidence>
<evidence type="ECO:0000256" key="9">
    <source>
        <dbReference type="SAM" id="Phobius"/>
    </source>
</evidence>
<name>A0A914EBR1_9BILA</name>
<keyword evidence="5 9" id="KW-1133">Transmembrane helix</keyword>
<protein>
    <submittedName>
        <fullName evidence="11">Uncharacterized protein</fullName>
    </submittedName>
</protein>
<dbReference type="GO" id="GO:0015250">
    <property type="term" value="F:water channel activity"/>
    <property type="evidence" value="ECO:0007669"/>
    <property type="project" value="TreeGrafter"/>
</dbReference>
<feature type="transmembrane region" description="Helical" evidence="9">
    <location>
        <begin position="49"/>
        <end position="69"/>
    </location>
</feature>
<feature type="transmembrane region" description="Helical" evidence="9">
    <location>
        <begin position="151"/>
        <end position="173"/>
    </location>
</feature>
<comment type="function">
    <text evidence="7">Aquaglyceroporin that may modulate the water content and osmolytes during anhydrobiosis.</text>
</comment>
<dbReference type="PANTHER" id="PTHR43829">
    <property type="entry name" value="AQUAPORIN OR AQUAGLYCEROPORIN RELATED"/>
    <property type="match status" value="1"/>
</dbReference>
<evidence type="ECO:0000256" key="1">
    <source>
        <dbReference type="ARBA" id="ARBA00004141"/>
    </source>
</evidence>
<dbReference type="InterPro" id="IPR050363">
    <property type="entry name" value="MIP/Aquaporin"/>
</dbReference>
<dbReference type="PANTHER" id="PTHR43829:SF9">
    <property type="entry name" value="AQUAPORIN-9"/>
    <property type="match status" value="1"/>
</dbReference>
<evidence type="ECO:0000256" key="3">
    <source>
        <dbReference type="ARBA" id="ARBA00022448"/>
    </source>
</evidence>
<dbReference type="CDD" id="cd00333">
    <property type="entry name" value="MIP"/>
    <property type="match status" value="1"/>
</dbReference>
<dbReference type="GO" id="GO:0016323">
    <property type="term" value="C:basolateral plasma membrane"/>
    <property type="evidence" value="ECO:0007669"/>
    <property type="project" value="TreeGrafter"/>
</dbReference>
<evidence type="ECO:0000313" key="11">
    <source>
        <dbReference type="WBParaSite" id="ACRNAN_scaffold67.g24217.t1"/>
    </source>
</evidence>
<evidence type="ECO:0000256" key="5">
    <source>
        <dbReference type="ARBA" id="ARBA00022989"/>
    </source>
</evidence>
<evidence type="ECO:0000256" key="4">
    <source>
        <dbReference type="ARBA" id="ARBA00022692"/>
    </source>
</evidence>
<dbReference type="SUPFAM" id="SSF81338">
    <property type="entry name" value="Aquaporin-like"/>
    <property type="match status" value="1"/>
</dbReference>
<feature type="transmembrane region" description="Helical" evidence="9">
    <location>
        <begin position="185"/>
        <end position="205"/>
    </location>
</feature>
<dbReference type="GO" id="GO:0015254">
    <property type="term" value="F:glycerol channel activity"/>
    <property type="evidence" value="ECO:0007669"/>
    <property type="project" value="TreeGrafter"/>
</dbReference>
<dbReference type="InterPro" id="IPR023271">
    <property type="entry name" value="Aquaporin-like"/>
</dbReference>
<keyword evidence="10" id="KW-1185">Reference proteome</keyword>
<dbReference type="WBParaSite" id="ACRNAN_scaffold67.g24217.t1">
    <property type="protein sequence ID" value="ACRNAN_scaffold67.g24217.t1"/>
    <property type="gene ID" value="ACRNAN_scaffold67.g24217"/>
</dbReference>
<evidence type="ECO:0000256" key="8">
    <source>
        <dbReference type="RuleBase" id="RU000477"/>
    </source>
</evidence>
<comment type="subcellular location">
    <subcellularLocation>
        <location evidence="1">Membrane</location>
        <topology evidence="1">Multi-pass membrane protein</topology>
    </subcellularLocation>
</comment>
<dbReference type="AlphaFoldDB" id="A0A914EBR1"/>
<dbReference type="Proteomes" id="UP000887540">
    <property type="component" value="Unplaced"/>
</dbReference>
<dbReference type="Pfam" id="PF00230">
    <property type="entry name" value="MIP"/>
    <property type="match status" value="1"/>
</dbReference>